<dbReference type="Proteomes" id="UP000095282">
    <property type="component" value="Unplaced"/>
</dbReference>
<name>A0A1I7UGF1_9PELO</name>
<accession>A0A1I7UGF1</accession>
<keyword evidence="1" id="KW-1185">Reference proteome</keyword>
<organism evidence="1 2">
    <name type="scientific">Caenorhabditis tropicalis</name>
    <dbReference type="NCBI Taxonomy" id="1561998"/>
    <lineage>
        <taxon>Eukaryota</taxon>
        <taxon>Metazoa</taxon>
        <taxon>Ecdysozoa</taxon>
        <taxon>Nematoda</taxon>
        <taxon>Chromadorea</taxon>
        <taxon>Rhabditida</taxon>
        <taxon>Rhabditina</taxon>
        <taxon>Rhabditomorpha</taxon>
        <taxon>Rhabditoidea</taxon>
        <taxon>Rhabditidae</taxon>
        <taxon>Peloderinae</taxon>
        <taxon>Caenorhabditis</taxon>
    </lineage>
</organism>
<evidence type="ECO:0000313" key="1">
    <source>
        <dbReference type="Proteomes" id="UP000095282"/>
    </source>
</evidence>
<evidence type="ECO:0000313" key="2">
    <source>
        <dbReference type="WBParaSite" id="Csp11.Scaffold629.g9067.t1"/>
    </source>
</evidence>
<reference evidence="2" key="1">
    <citation type="submission" date="2016-11" db="UniProtKB">
        <authorList>
            <consortium name="WormBaseParasite"/>
        </authorList>
    </citation>
    <scope>IDENTIFICATION</scope>
</reference>
<dbReference type="WBParaSite" id="Csp11.Scaffold629.g9067.t1">
    <property type="protein sequence ID" value="Csp11.Scaffold629.g9067.t1"/>
    <property type="gene ID" value="Csp11.Scaffold629.g9067"/>
</dbReference>
<dbReference type="AlphaFoldDB" id="A0A1I7UGF1"/>
<sequence length="75" mass="8460">MKQLLSDITYHIGLIVKNPFTMLLSLTDLLGEIRTMASLITEFVASSTVEFKQMAEELKKEVRVSISGFVHCLNE</sequence>
<protein>
    <submittedName>
        <fullName evidence="2">WSN domain-containing protein</fullName>
    </submittedName>
</protein>
<proteinExistence type="predicted"/>